<keyword evidence="12" id="KW-1185">Reference proteome</keyword>
<dbReference type="Proteomes" id="UP000594800">
    <property type="component" value="Chromosome"/>
</dbReference>
<feature type="transmembrane region" description="Helical" evidence="9">
    <location>
        <begin position="184"/>
        <end position="205"/>
    </location>
</feature>
<evidence type="ECO:0000313" key="11">
    <source>
        <dbReference type="EMBL" id="QPH56180.1"/>
    </source>
</evidence>
<keyword evidence="6 9" id="KW-1133">Transmembrane helix</keyword>
<evidence type="ECO:0000256" key="2">
    <source>
        <dbReference type="ARBA" id="ARBA00006464"/>
    </source>
</evidence>
<name>A0A7S9QEP1_9RHOB</name>
<reference evidence="11 12" key="1">
    <citation type="submission" date="2020-11" db="EMBL/GenBank/DDBJ databases">
        <title>Description of Pontivivens ytuae sp. nov. isolated from deep sea sediment of Mariana Trench.</title>
        <authorList>
            <person name="Wang Z."/>
            <person name="Sun Q.-L."/>
            <person name="Xu X.-D."/>
            <person name="Tang Y.-Z."/>
            <person name="Zhang J."/>
        </authorList>
    </citation>
    <scope>NUCLEOTIDE SEQUENCE [LARGE SCALE GENOMIC DNA]</scope>
    <source>
        <strain evidence="11 12">MT2928</strain>
    </source>
</reference>
<protein>
    <submittedName>
        <fullName evidence="11">Sugar transferase</fullName>
    </submittedName>
</protein>
<dbReference type="InterPro" id="IPR003362">
    <property type="entry name" value="Bact_transf"/>
</dbReference>
<dbReference type="AlphaFoldDB" id="A0A7S9QEP1"/>
<dbReference type="EMBL" id="CP064942">
    <property type="protein sequence ID" value="QPH56180.1"/>
    <property type="molecule type" value="Genomic_DNA"/>
</dbReference>
<dbReference type="Pfam" id="PF02397">
    <property type="entry name" value="Bac_transf"/>
    <property type="match status" value="1"/>
</dbReference>
<keyword evidence="8" id="KW-0270">Exopolysaccharide synthesis</keyword>
<dbReference type="KEGG" id="poz:I0K15_10170"/>
<evidence type="ECO:0000256" key="4">
    <source>
        <dbReference type="ARBA" id="ARBA00022679"/>
    </source>
</evidence>
<organism evidence="11 12">
    <name type="scientific">Pontivivens ytuae</name>
    <dbReference type="NCBI Taxonomy" id="2789856"/>
    <lineage>
        <taxon>Bacteria</taxon>
        <taxon>Pseudomonadati</taxon>
        <taxon>Pseudomonadota</taxon>
        <taxon>Alphaproteobacteria</taxon>
        <taxon>Rhodobacterales</taxon>
        <taxon>Paracoccaceae</taxon>
        <taxon>Pontivivens</taxon>
    </lineage>
</organism>
<evidence type="ECO:0000256" key="9">
    <source>
        <dbReference type="SAM" id="Phobius"/>
    </source>
</evidence>
<feature type="domain" description="Bacterial sugar transferase" evidence="10">
    <location>
        <begin position="177"/>
        <end position="375"/>
    </location>
</feature>
<sequence>MSALAVTALAAVWPADSMTVGLTWTLPAWLIAAVGIAGRRLLTPTPPLLGQIAGSRPVLLLGAEVDEQSERHVARRIDLSQMAAASDAALSYVIDTTADSAGLAPCDLRVVIAPKADEIRMAERVIESLRRLRQPYAVVLPMKGLVGGRTRGIVATGADSLVWSVERNDVPGSSLIKRLFDMTAAGLGLIALAPIFIVFAAILSMEKGPVFFAQPRVGRNGRRFMCLKFRSMRPDAQDRLEELLRTDPEARREWETHQKLENDPRITPFGHFLRATSLDELPQLINVVKGDMSLVGPRPIIAPEIPGYDGDAQYYEAPEFGDYTCCNPGITGLWQVSGRAKTSHSERVRLDGWYTRNWSLWLDFVILARTVRAVIRRTGS</sequence>
<feature type="transmembrane region" description="Helical" evidence="9">
    <location>
        <begin position="24"/>
        <end position="42"/>
    </location>
</feature>
<keyword evidence="3" id="KW-1003">Cell membrane</keyword>
<evidence type="ECO:0000256" key="8">
    <source>
        <dbReference type="ARBA" id="ARBA00023169"/>
    </source>
</evidence>
<evidence type="ECO:0000256" key="7">
    <source>
        <dbReference type="ARBA" id="ARBA00023136"/>
    </source>
</evidence>
<dbReference type="GO" id="GO:0000271">
    <property type="term" value="P:polysaccharide biosynthetic process"/>
    <property type="evidence" value="ECO:0007669"/>
    <property type="project" value="UniProtKB-KW"/>
</dbReference>
<evidence type="ECO:0000256" key="6">
    <source>
        <dbReference type="ARBA" id="ARBA00022989"/>
    </source>
</evidence>
<keyword evidence="7 9" id="KW-0472">Membrane</keyword>
<dbReference type="GO" id="GO:0005886">
    <property type="term" value="C:plasma membrane"/>
    <property type="evidence" value="ECO:0007669"/>
    <property type="project" value="UniProtKB-SubCell"/>
</dbReference>
<dbReference type="PANTHER" id="PTHR30576:SF4">
    <property type="entry name" value="UNDECAPRENYL-PHOSPHATE GALACTOSE PHOSPHOTRANSFERASE"/>
    <property type="match status" value="1"/>
</dbReference>
<proteinExistence type="inferred from homology"/>
<evidence type="ECO:0000313" key="12">
    <source>
        <dbReference type="Proteomes" id="UP000594800"/>
    </source>
</evidence>
<evidence type="ECO:0000256" key="3">
    <source>
        <dbReference type="ARBA" id="ARBA00022475"/>
    </source>
</evidence>
<evidence type="ECO:0000256" key="5">
    <source>
        <dbReference type="ARBA" id="ARBA00022692"/>
    </source>
</evidence>
<dbReference type="GO" id="GO:0016780">
    <property type="term" value="F:phosphotransferase activity, for other substituted phosphate groups"/>
    <property type="evidence" value="ECO:0007669"/>
    <property type="project" value="TreeGrafter"/>
</dbReference>
<gene>
    <name evidence="11" type="ORF">I0K15_10170</name>
</gene>
<keyword evidence="5 9" id="KW-0812">Transmembrane</keyword>
<comment type="subcellular location">
    <subcellularLocation>
        <location evidence="1">Cell membrane</location>
    </subcellularLocation>
</comment>
<comment type="similarity">
    <text evidence="2">Belongs to the bacterial sugar transferase family.</text>
</comment>
<dbReference type="PANTHER" id="PTHR30576">
    <property type="entry name" value="COLANIC BIOSYNTHESIS UDP-GLUCOSE LIPID CARRIER TRANSFERASE"/>
    <property type="match status" value="1"/>
</dbReference>
<keyword evidence="4 11" id="KW-0808">Transferase</keyword>
<accession>A0A7S9QEP1</accession>
<evidence type="ECO:0000259" key="10">
    <source>
        <dbReference type="Pfam" id="PF02397"/>
    </source>
</evidence>
<evidence type="ECO:0000256" key="1">
    <source>
        <dbReference type="ARBA" id="ARBA00004236"/>
    </source>
</evidence>